<evidence type="ECO:0000313" key="1">
    <source>
        <dbReference type="EMBL" id="MQM05134.1"/>
    </source>
</evidence>
<dbReference type="Proteomes" id="UP000652761">
    <property type="component" value="Unassembled WGS sequence"/>
</dbReference>
<sequence length="107" mass="12123">MSWRRLLKAAQWVVATWPERPCLCMAVVMADRSDWGGGGDDPEETTQRMIEKIWEILTDIRMRMDQQAPVPPVIREAVLVAPVPPLLGVERTLSWGYGHQLSTLVPD</sequence>
<accession>A0A843WM63</accession>
<keyword evidence="2" id="KW-1185">Reference proteome</keyword>
<evidence type="ECO:0000313" key="2">
    <source>
        <dbReference type="Proteomes" id="UP000652761"/>
    </source>
</evidence>
<dbReference type="EMBL" id="NMUH01003353">
    <property type="protein sequence ID" value="MQM05134.1"/>
    <property type="molecule type" value="Genomic_DNA"/>
</dbReference>
<name>A0A843WM63_COLES</name>
<dbReference type="AlphaFoldDB" id="A0A843WM63"/>
<organism evidence="1 2">
    <name type="scientific">Colocasia esculenta</name>
    <name type="common">Wild taro</name>
    <name type="synonym">Arum esculentum</name>
    <dbReference type="NCBI Taxonomy" id="4460"/>
    <lineage>
        <taxon>Eukaryota</taxon>
        <taxon>Viridiplantae</taxon>
        <taxon>Streptophyta</taxon>
        <taxon>Embryophyta</taxon>
        <taxon>Tracheophyta</taxon>
        <taxon>Spermatophyta</taxon>
        <taxon>Magnoliopsida</taxon>
        <taxon>Liliopsida</taxon>
        <taxon>Araceae</taxon>
        <taxon>Aroideae</taxon>
        <taxon>Colocasieae</taxon>
        <taxon>Colocasia</taxon>
    </lineage>
</organism>
<gene>
    <name evidence="1" type="ORF">Taro_037939</name>
</gene>
<proteinExistence type="predicted"/>
<comment type="caution">
    <text evidence="1">The sequence shown here is derived from an EMBL/GenBank/DDBJ whole genome shotgun (WGS) entry which is preliminary data.</text>
</comment>
<protein>
    <submittedName>
        <fullName evidence="1">Uncharacterized protein</fullName>
    </submittedName>
</protein>
<reference evidence="1" key="1">
    <citation type="submission" date="2017-07" db="EMBL/GenBank/DDBJ databases">
        <title>Taro Niue Genome Assembly and Annotation.</title>
        <authorList>
            <person name="Atibalentja N."/>
            <person name="Keating K."/>
            <person name="Fields C.J."/>
        </authorList>
    </citation>
    <scope>NUCLEOTIDE SEQUENCE</scope>
    <source>
        <strain evidence="1">Niue_2</strain>
        <tissue evidence="1">Leaf</tissue>
    </source>
</reference>